<feature type="region of interest" description="Disordered" evidence="1">
    <location>
        <begin position="1"/>
        <end position="77"/>
    </location>
</feature>
<dbReference type="OrthoDB" id="2971589at2"/>
<dbReference type="EMBL" id="WKKI01000016">
    <property type="protein sequence ID" value="MRX72457.1"/>
    <property type="molecule type" value="Genomic_DNA"/>
</dbReference>
<feature type="compositionally biased region" description="Polar residues" evidence="1">
    <location>
        <begin position="29"/>
        <end position="41"/>
    </location>
</feature>
<protein>
    <submittedName>
        <fullName evidence="2">Uncharacterized protein</fullName>
    </submittedName>
</protein>
<evidence type="ECO:0000313" key="2">
    <source>
        <dbReference type="EMBL" id="MRX72457.1"/>
    </source>
</evidence>
<dbReference type="Proteomes" id="UP000448867">
    <property type="component" value="Unassembled WGS sequence"/>
</dbReference>
<name>A0A7X2LZY0_9BACI</name>
<sequence>MQETDADQYTSASTPHVDGKDEGIINDPSAAQSTTMGITVDTNREFSQKSGTFQGVHLRPDSRMSDFSTLMKGKKTE</sequence>
<dbReference type="AlphaFoldDB" id="A0A7X2LZY0"/>
<dbReference type="RefSeq" id="WP_154307623.1">
    <property type="nucleotide sequence ID" value="NZ_WKKI01000016.1"/>
</dbReference>
<keyword evidence="3" id="KW-1185">Reference proteome</keyword>
<accession>A0A7X2LZY0</accession>
<evidence type="ECO:0000256" key="1">
    <source>
        <dbReference type="SAM" id="MobiDB-lite"/>
    </source>
</evidence>
<gene>
    <name evidence="2" type="ORF">GJU40_09900</name>
</gene>
<reference evidence="2 3" key="1">
    <citation type="submission" date="2019-11" db="EMBL/GenBank/DDBJ databases">
        <title>Bacillus lacus genome.</title>
        <authorList>
            <person name="Allen C.J."/>
            <person name="Newman J.D."/>
        </authorList>
    </citation>
    <scope>NUCLEOTIDE SEQUENCE [LARGE SCALE GENOMIC DNA]</scope>
    <source>
        <strain evidence="2 3">KCTC 33946</strain>
    </source>
</reference>
<evidence type="ECO:0000313" key="3">
    <source>
        <dbReference type="Proteomes" id="UP000448867"/>
    </source>
</evidence>
<organism evidence="2 3">
    <name type="scientific">Metabacillus lacus</name>
    <dbReference type="NCBI Taxonomy" id="1983721"/>
    <lineage>
        <taxon>Bacteria</taxon>
        <taxon>Bacillati</taxon>
        <taxon>Bacillota</taxon>
        <taxon>Bacilli</taxon>
        <taxon>Bacillales</taxon>
        <taxon>Bacillaceae</taxon>
        <taxon>Metabacillus</taxon>
    </lineage>
</organism>
<comment type="caution">
    <text evidence="2">The sequence shown here is derived from an EMBL/GenBank/DDBJ whole genome shotgun (WGS) entry which is preliminary data.</text>
</comment>
<proteinExistence type="predicted"/>